<sequence length="149" mass="16518">MSSVSRGVTDVEVSTSEEESIRAFDAAQAGIERSVVALTTPAVSVALDSGATFVADKDIVSSVQYLDGGDEVNYFKYPLELLSGESAIFFFVSHKENNDGDYVMTCDDIDPLIEESHRRFIWNFIIIPTPQIPISGKIWVIYQTYKLPL</sequence>
<evidence type="ECO:0000313" key="2">
    <source>
        <dbReference type="Proteomes" id="UP000034096"/>
    </source>
</evidence>
<dbReference type="AlphaFoldDB" id="A0A0G0LWR6"/>
<accession>A0A0G0LWR6</accession>
<reference evidence="1 2" key="1">
    <citation type="journal article" date="2015" name="Nature">
        <title>rRNA introns, odd ribosomes, and small enigmatic genomes across a large radiation of phyla.</title>
        <authorList>
            <person name="Brown C.T."/>
            <person name="Hug L.A."/>
            <person name="Thomas B.C."/>
            <person name="Sharon I."/>
            <person name="Castelle C.J."/>
            <person name="Singh A."/>
            <person name="Wilkins M.J."/>
            <person name="Williams K.H."/>
            <person name="Banfield J.F."/>
        </authorList>
    </citation>
    <scope>NUCLEOTIDE SEQUENCE [LARGE SCALE GENOMIC DNA]</scope>
</reference>
<comment type="caution">
    <text evidence="1">The sequence shown here is derived from an EMBL/GenBank/DDBJ whole genome shotgun (WGS) entry which is preliminary data.</text>
</comment>
<evidence type="ECO:0000313" key="1">
    <source>
        <dbReference type="EMBL" id="KKQ56981.1"/>
    </source>
</evidence>
<name>A0A0G0LWR6_9BACT</name>
<organism evidence="1 2">
    <name type="scientific">Candidatus Woesebacteria bacterium GW2011_GWC1_38_13</name>
    <dbReference type="NCBI Taxonomy" id="1618583"/>
    <lineage>
        <taxon>Bacteria</taxon>
        <taxon>Candidatus Woeseibacteriota</taxon>
    </lineage>
</organism>
<dbReference type="STRING" id="1618583.US75_C0001G0038"/>
<proteinExistence type="predicted"/>
<protein>
    <submittedName>
        <fullName evidence="1">Uncharacterized protein</fullName>
    </submittedName>
</protein>
<dbReference type="EMBL" id="LBUE01000001">
    <property type="protein sequence ID" value="KKQ56981.1"/>
    <property type="molecule type" value="Genomic_DNA"/>
</dbReference>
<gene>
    <name evidence="1" type="ORF">US75_C0001G0038</name>
</gene>
<dbReference type="Proteomes" id="UP000034096">
    <property type="component" value="Unassembled WGS sequence"/>
</dbReference>